<accession>A0AAE0GUU0</accession>
<sequence>MLKATLEAHPDVVVFAFLDDIWLIGPPELIRAAYGTLRQGMLAIELDLNVMESKLFSPSGECPEFSDAVVDGNGIPISGAALVLEGTKRKFLQLMRGGRPALLQSDALYVDERGPSQLVAYSGKPLPLNEESGAISQAFTWPGGLGSLIHPTTVIGGVDRFLGSGVASDAAWSARAPRRSAASPIFAITG</sequence>
<protein>
    <submittedName>
        <fullName evidence="1">Uncharacterized protein</fullName>
    </submittedName>
</protein>
<name>A0AAE0GUU0_9CHLO</name>
<evidence type="ECO:0000313" key="2">
    <source>
        <dbReference type="Proteomes" id="UP001190700"/>
    </source>
</evidence>
<comment type="caution">
    <text evidence="1">The sequence shown here is derived from an EMBL/GenBank/DDBJ whole genome shotgun (WGS) entry which is preliminary data.</text>
</comment>
<proteinExistence type="predicted"/>
<dbReference type="AlphaFoldDB" id="A0AAE0GUU0"/>
<reference evidence="1 2" key="1">
    <citation type="journal article" date="2015" name="Genome Biol. Evol.">
        <title>Comparative Genomics of a Bacterivorous Green Alga Reveals Evolutionary Causalities and Consequences of Phago-Mixotrophic Mode of Nutrition.</title>
        <authorList>
            <person name="Burns J.A."/>
            <person name="Paasch A."/>
            <person name="Narechania A."/>
            <person name="Kim E."/>
        </authorList>
    </citation>
    <scope>NUCLEOTIDE SEQUENCE [LARGE SCALE GENOMIC DNA]</scope>
    <source>
        <strain evidence="1 2">PLY_AMNH</strain>
    </source>
</reference>
<dbReference type="Proteomes" id="UP001190700">
    <property type="component" value="Unassembled WGS sequence"/>
</dbReference>
<organism evidence="1 2">
    <name type="scientific">Cymbomonas tetramitiformis</name>
    <dbReference type="NCBI Taxonomy" id="36881"/>
    <lineage>
        <taxon>Eukaryota</taxon>
        <taxon>Viridiplantae</taxon>
        <taxon>Chlorophyta</taxon>
        <taxon>Pyramimonadophyceae</taxon>
        <taxon>Pyramimonadales</taxon>
        <taxon>Pyramimonadaceae</taxon>
        <taxon>Cymbomonas</taxon>
    </lineage>
</organism>
<keyword evidence="2" id="KW-1185">Reference proteome</keyword>
<gene>
    <name evidence="1" type="ORF">CYMTET_7605</name>
</gene>
<dbReference type="EMBL" id="LGRX02002157">
    <property type="protein sequence ID" value="KAK3284759.1"/>
    <property type="molecule type" value="Genomic_DNA"/>
</dbReference>
<evidence type="ECO:0000313" key="1">
    <source>
        <dbReference type="EMBL" id="KAK3284759.1"/>
    </source>
</evidence>